<dbReference type="eggNOG" id="arCOG02064">
    <property type="taxonomic scope" value="Archaea"/>
</dbReference>
<dbReference type="EnsemblBacteria" id="AAL64385">
    <property type="protein sequence ID" value="AAL64385"/>
    <property type="gene ID" value="PAE2712"/>
</dbReference>
<dbReference type="FunCoup" id="Q8ZUM2">
    <property type="interactions" value="1"/>
</dbReference>
<keyword evidence="2" id="KW-1185">Reference proteome</keyword>
<dbReference type="HOGENOM" id="CLU_094970_1_1_2"/>
<sequence>MTIFVSRVCSEKVEKKNKLAIIAWSGTVDKLYPVAILSSAAAAGGWEVEVFFTFWGLNAIRKEMLNAPPKISADFAEYGPAVAQAIKQMNFPAWHELLRQAKAMGNVRVYACSTTMEMFGIKDKSALADFVDDVVGAATFLERAKDAAVTLFI</sequence>
<dbReference type="AlphaFoldDB" id="Q8ZUM2"/>
<dbReference type="SUPFAM" id="SSF75169">
    <property type="entry name" value="DsrEFH-like"/>
    <property type="match status" value="1"/>
</dbReference>
<dbReference type="KEGG" id="pai:PAE2712"/>
<organism evidence="1 2">
    <name type="scientific">Pyrobaculum aerophilum (strain ATCC 51768 / DSM 7523 / JCM 9630 / CIP 104966 / NBRC 100827 / IM2)</name>
    <dbReference type="NCBI Taxonomy" id="178306"/>
    <lineage>
        <taxon>Archaea</taxon>
        <taxon>Thermoproteota</taxon>
        <taxon>Thermoprotei</taxon>
        <taxon>Thermoproteales</taxon>
        <taxon>Thermoproteaceae</taxon>
        <taxon>Pyrobaculum</taxon>
    </lineage>
</organism>
<accession>Q8ZUM2</accession>
<dbReference type="GeneID" id="1463546"/>
<dbReference type="Proteomes" id="UP000002439">
    <property type="component" value="Chromosome"/>
</dbReference>
<dbReference type="InterPro" id="IPR027396">
    <property type="entry name" value="DsrEFH-like"/>
</dbReference>
<dbReference type="Pfam" id="PF13686">
    <property type="entry name" value="DrsE_2"/>
    <property type="match status" value="2"/>
</dbReference>
<evidence type="ECO:0000313" key="2">
    <source>
        <dbReference type="Proteomes" id="UP000002439"/>
    </source>
</evidence>
<dbReference type="PATRIC" id="fig|178306.9.peg.2021"/>
<evidence type="ECO:0008006" key="3">
    <source>
        <dbReference type="Google" id="ProtNLM"/>
    </source>
</evidence>
<proteinExistence type="predicted"/>
<dbReference type="RefSeq" id="WP_011008853.1">
    <property type="nucleotide sequence ID" value="NC_003364.1"/>
</dbReference>
<dbReference type="InParanoid" id="Q8ZUM2"/>
<dbReference type="InterPro" id="IPR032836">
    <property type="entry name" value="DsrE2-like"/>
</dbReference>
<dbReference type="Gene3D" id="3.40.1260.10">
    <property type="entry name" value="DsrEFH-like"/>
    <property type="match status" value="1"/>
</dbReference>
<protein>
    <recommendedName>
        <fullName evidence="3">Peroxiredoxin</fullName>
    </recommendedName>
</protein>
<dbReference type="EMBL" id="AE009441">
    <property type="protein sequence ID" value="AAL64385.1"/>
    <property type="molecule type" value="Genomic_DNA"/>
</dbReference>
<name>Q8ZUM2_PYRAE</name>
<evidence type="ECO:0000313" key="1">
    <source>
        <dbReference type="EMBL" id="AAL64385.1"/>
    </source>
</evidence>
<dbReference type="PANTHER" id="PTHR34655:SF2">
    <property type="entry name" value="PEROXIREDOXIN FAMILY PROTEIN"/>
    <property type="match status" value="1"/>
</dbReference>
<dbReference type="PANTHER" id="PTHR34655">
    <property type="entry name" value="CONSERVED WITHIN P. AEROPHILUM"/>
    <property type="match status" value="1"/>
</dbReference>
<gene>
    <name evidence="1" type="ordered locus">PAE2712</name>
</gene>
<dbReference type="STRING" id="178306.PAE2712"/>
<reference evidence="1 2" key="1">
    <citation type="journal article" date="2002" name="Proc. Natl. Acad. Sci. U.S.A.">
        <title>Genome sequence of the hyperthermophilic crenarchaeon Pyrobaculum aerophilum.</title>
        <authorList>
            <person name="Fitz-Gibbon S.T."/>
            <person name="Ladner H."/>
            <person name="Kim U.J."/>
            <person name="Stetter K.O."/>
            <person name="Simon M.I."/>
            <person name="Miller J.H."/>
        </authorList>
    </citation>
    <scope>NUCLEOTIDE SEQUENCE [LARGE SCALE GENOMIC DNA]</scope>
    <source>
        <strain evidence="2">ATCC 51768 / DSM 7523 / JCM 9630 / CIP 104966 / NBRC 100827 / IM2</strain>
    </source>
</reference>